<feature type="domain" description="IstB-like ATP-binding" evidence="1">
    <location>
        <begin position="13"/>
        <end position="142"/>
    </location>
</feature>
<dbReference type="Gene3D" id="3.40.50.300">
    <property type="entry name" value="P-loop containing nucleotide triphosphate hydrolases"/>
    <property type="match status" value="1"/>
</dbReference>
<organism evidence="2 3">
    <name type="scientific">Gemmata massiliana</name>
    <dbReference type="NCBI Taxonomy" id="1210884"/>
    <lineage>
        <taxon>Bacteria</taxon>
        <taxon>Pseudomonadati</taxon>
        <taxon>Planctomycetota</taxon>
        <taxon>Planctomycetia</taxon>
        <taxon>Gemmatales</taxon>
        <taxon>Gemmataceae</taxon>
        <taxon>Gemmata</taxon>
    </lineage>
</organism>
<gene>
    <name evidence="2" type="ORF">SOIL9_33950</name>
</gene>
<keyword evidence="3" id="KW-1185">Reference proteome</keyword>
<evidence type="ECO:0000259" key="1">
    <source>
        <dbReference type="Pfam" id="PF01695"/>
    </source>
</evidence>
<evidence type="ECO:0000313" key="2">
    <source>
        <dbReference type="EMBL" id="VTR94319.1"/>
    </source>
</evidence>
<dbReference type="InterPro" id="IPR027417">
    <property type="entry name" value="P-loop_NTPase"/>
</dbReference>
<dbReference type="AlphaFoldDB" id="A0A6P2CZL2"/>
<dbReference type="RefSeq" id="WP_162668875.1">
    <property type="nucleotide sequence ID" value="NZ_LR593886.1"/>
</dbReference>
<name>A0A6P2CZL2_9BACT</name>
<dbReference type="Proteomes" id="UP000464178">
    <property type="component" value="Chromosome"/>
</dbReference>
<dbReference type="SUPFAM" id="SSF52540">
    <property type="entry name" value="P-loop containing nucleoside triphosphate hydrolases"/>
    <property type="match status" value="1"/>
</dbReference>
<accession>A0A6P2CZL2</accession>
<proteinExistence type="predicted"/>
<protein>
    <recommendedName>
        <fullName evidence="1">IstB-like ATP-binding domain-containing protein</fullName>
    </recommendedName>
</protein>
<evidence type="ECO:0000313" key="3">
    <source>
        <dbReference type="Proteomes" id="UP000464178"/>
    </source>
</evidence>
<sequence length="154" mass="17332">MLYDWAYQRPAAEGWPDTHFLGYPLDGELTERHRKRVELNMQFAKFPAVKRIDQFEFAAQPGLDRRVIDELATGRFLSEGRNVILLNPPGVGKTHLAIGLGVRTAELGHRVYFTTAMDLAVKLTKAVDANRLHRERKRTAKYSLAGGGGFSHAK</sequence>
<dbReference type="GO" id="GO:0005524">
    <property type="term" value="F:ATP binding"/>
    <property type="evidence" value="ECO:0007669"/>
    <property type="project" value="InterPro"/>
</dbReference>
<dbReference type="KEGG" id="gms:SOIL9_33950"/>
<reference evidence="2 3" key="1">
    <citation type="submission" date="2019-05" db="EMBL/GenBank/DDBJ databases">
        <authorList>
            <consortium name="Science for Life Laboratories"/>
        </authorList>
    </citation>
    <scope>NUCLEOTIDE SEQUENCE [LARGE SCALE GENOMIC DNA]</scope>
    <source>
        <strain evidence="2">Soil9</strain>
    </source>
</reference>
<dbReference type="InterPro" id="IPR002611">
    <property type="entry name" value="IstB_ATP-bd"/>
</dbReference>
<dbReference type="Pfam" id="PF01695">
    <property type="entry name" value="IstB_IS21"/>
    <property type="match status" value="1"/>
</dbReference>
<dbReference type="EMBL" id="LR593886">
    <property type="protein sequence ID" value="VTR94319.1"/>
    <property type="molecule type" value="Genomic_DNA"/>
</dbReference>